<proteinExistence type="predicted"/>
<dbReference type="InterPro" id="IPR037120">
    <property type="entry name" value="Haem_peroxidase_sf_animal"/>
</dbReference>
<dbReference type="Proteomes" id="UP001195483">
    <property type="component" value="Unassembled WGS sequence"/>
</dbReference>
<dbReference type="GO" id="GO:0006979">
    <property type="term" value="P:response to oxidative stress"/>
    <property type="evidence" value="ECO:0007669"/>
    <property type="project" value="InterPro"/>
</dbReference>
<gene>
    <name evidence="1" type="ORF">CHS0354_036707</name>
</gene>
<sequence length="124" mass="14537">MEHLFGPLEFSRRDLVAINIQRARDHGLPDYNTVREAYGLPRRHAWEEINNFTLNDTLYMKEPIENLRRVYGNTSKPDNVDLFSAGLLETTPNGVGETFRTIILDQFLRIRHGDRFWFENTNNG</sequence>
<dbReference type="SUPFAM" id="SSF48113">
    <property type="entry name" value="Heme-dependent peroxidases"/>
    <property type="match status" value="1"/>
</dbReference>
<dbReference type="PANTHER" id="PTHR11475:SF144">
    <property type="entry name" value="NAD(P)H OXIDASE (H2O2-FORMING)"/>
    <property type="match status" value="1"/>
</dbReference>
<dbReference type="EMBL" id="JAEAOA010002150">
    <property type="protein sequence ID" value="KAK3607885.1"/>
    <property type="molecule type" value="Genomic_DNA"/>
</dbReference>
<comment type="caution">
    <text evidence="1">The sequence shown here is derived from an EMBL/GenBank/DDBJ whole genome shotgun (WGS) entry which is preliminary data.</text>
</comment>
<dbReference type="GO" id="GO:0004601">
    <property type="term" value="F:peroxidase activity"/>
    <property type="evidence" value="ECO:0007669"/>
    <property type="project" value="InterPro"/>
</dbReference>
<evidence type="ECO:0008006" key="3">
    <source>
        <dbReference type="Google" id="ProtNLM"/>
    </source>
</evidence>
<keyword evidence="2" id="KW-1185">Reference proteome</keyword>
<dbReference type="PANTHER" id="PTHR11475">
    <property type="entry name" value="OXIDASE/PEROXIDASE"/>
    <property type="match status" value="1"/>
</dbReference>
<dbReference type="AlphaFoldDB" id="A0AAE0TDH9"/>
<name>A0AAE0TDH9_9BIVA</name>
<reference evidence="1" key="1">
    <citation type="journal article" date="2021" name="Genome Biol. Evol.">
        <title>A High-Quality Reference Genome for a Parasitic Bivalve with Doubly Uniparental Inheritance (Bivalvia: Unionida).</title>
        <authorList>
            <person name="Smith C.H."/>
        </authorList>
    </citation>
    <scope>NUCLEOTIDE SEQUENCE</scope>
    <source>
        <strain evidence="1">CHS0354</strain>
    </source>
</reference>
<reference evidence="1" key="2">
    <citation type="journal article" date="2021" name="Genome Biol. Evol.">
        <title>Developing a high-quality reference genome for a parasitic bivalve with doubly uniparental inheritance (Bivalvia: Unionida).</title>
        <authorList>
            <person name="Smith C.H."/>
        </authorList>
    </citation>
    <scope>NUCLEOTIDE SEQUENCE</scope>
    <source>
        <strain evidence="1">CHS0354</strain>
        <tissue evidence="1">Mantle</tissue>
    </source>
</reference>
<dbReference type="InterPro" id="IPR019791">
    <property type="entry name" value="Haem_peroxidase_animal"/>
</dbReference>
<protein>
    <recommendedName>
        <fullName evidence="3">Peroxidase</fullName>
    </recommendedName>
</protein>
<accession>A0AAE0TDH9</accession>
<dbReference type="Gene3D" id="1.10.640.10">
    <property type="entry name" value="Haem peroxidase domain superfamily, animal type"/>
    <property type="match status" value="1"/>
</dbReference>
<dbReference type="Pfam" id="PF03098">
    <property type="entry name" value="An_peroxidase"/>
    <property type="match status" value="1"/>
</dbReference>
<reference evidence="1" key="3">
    <citation type="submission" date="2023-05" db="EMBL/GenBank/DDBJ databases">
        <authorList>
            <person name="Smith C.H."/>
        </authorList>
    </citation>
    <scope>NUCLEOTIDE SEQUENCE</scope>
    <source>
        <strain evidence="1">CHS0354</strain>
        <tissue evidence="1">Mantle</tissue>
    </source>
</reference>
<dbReference type="InterPro" id="IPR010255">
    <property type="entry name" value="Haem_peroxidase_sf"/>
</dbReference>
<dbReference type="PROSITE" id="PS50292">
    <property type="entry name" value="PEROXIDASE_3"/>
    <property type="match status" value="1"/>
</dbReference>
<evidence type="ECO:0000313" key="1">
    <source>
        <dbReference type="EMBL" id="KAK3607885.1"/>
    </source>
</evidence>
<evidence type="ECO:0000313" key="2">
    <source>
        <dbReference type="Proteomes" id="UP001195483"/>
    </source>
</evidence>
<organism evidence="1 2">
    <name type="scientific">Potamilus streckersoni</name>
    <dbReference type="NCBI Taxonomy" id="2493646"/>
    <lineage>
        <taxon>Eukaryota</taxon>
        <taxon>Metazoa</taxon>
        <taxon>Spiralia</taxon>
        <taxon>Lophotrochozoa</taxon>
        <taxon>Mollusca</taxon>
        <taxon>Bivalvia</taxon>
        <taxon>Autobranchia</taxon>
        <taxon>Heteroconchia</taxon>
        <taxon>Palaeoheterodonta</taxon>
        <taxon>Unionida</taxon>
        <taxon>Unionoidea</taxon>
        <taxon>Unionidae</taxon>
        <taxon>Ambleminae</taxon>
        <taxon>Lampsilini</taxon>
        <taxon>Potamilus</taxon>
    </lineage>
</organism>
<dbReference type="GO" id="GO:0020037">
    <property type="term" value="F:heme binding"/>
    <property type="evidence" value="ECO:0007669"/>
    <property type="project" value="InterPro"/>
</dbReference>